<dbReference type="AlphaFoldDB" id="A0AAV2GE03"/>
<dbReference type="EMBL" id="OZ034821">
    <property type="protein sequence ID" value="CAL1408919.1"/>
    <property type="molecule type" value="Genomic_DNA"/>
</dbReference>
<protein>
    <submittedName>
        <fullName evidence="1">Uncharacterized protein</fullName>
    </submittedName>
</protein>
<sequence length="69" mass="8165">MRRNIWFMVVLKLGFHRFNNGPFHCTIKTGFAQDTEGLLFLFSLLLQGSRKDEEITWKILVHLHQFSSI</sequence>
<gene>
    <name evidence="1" type="ORF">LTRI10_LOCUS48471</name>
</gene>
<proteinExistence type="predicted"/>
<name>A0AAV2GE03_9ROSI</name>
<dbReference type="Proteomes" id="UP001497516">
    <property type="component" value="Chromosome 8"/>
</dbReference>
<evidence type="ECO:0000313" key="1">
    <source>
        <dbReference type="EMBL" id="CAL1408919.1"/>
    </source>
</evidence>
<organism evidence="1 2">
    <name type="scientific">Linum trigynum</name>
    <dbReference type="NCBI Taxonomy" id="586398"/>
    <lineage>
        <taxon>Eukaryota</taxon>
        <taxon>Viridiplantae</taxon>
        <taxon>Streptophyta</taxon>
        <taxon>Embryophyta</taxon>
        <taxon>Tracheophyta</taxon>
        <taxon>Spermatophyta</taxon>
        <taxon>Magnoliopsida</taxon>
        <taxon>eudicotyledons</taxon>
        <taxon>Gunneridae</taxon>
        <taxon>Pentapetalae</taxon>
        <taxon>rosids</taxon>
        <taxon>fabids</taxon>
        <taxon>Malpighiales</taxon>
        <taxon>Linaceae</taxon>
        <taxon>Linum</taxon>
    </lineage>
</organism>
<reference evidence="1 2" key="1">
    <citation type="submission" date="2024-04" db="EMBL/GenBank/DDBJ databases">
        <authorList>
            <person name="Fracassetti M."/>
        </authorList>
    </citation>
    <scope>NUCLEOTIDE SEQUENCE [LARGE SCALE GENOMIC DNA]</scope>
</reference>
<evidence type="ECO:0000313" key="2">
    <source>
        <dbReference type="Proteomes" id="UP001497516"/>
    </source>
</evidence>
<keyword evidence="2" id="KW-1185">Reference proteome</keyword>
<accession>A0AAV2GE03</accession>